<evidence type="ECO:0000313" key="3">
    <source>
        <dbReference type="Proteomes" id="UP000464214"/>
    </source>
</evidence>
<organism evidence="2 3">
    <name type="scientific">Nibribacter ruber</name>
    <dbReference type="NCBI Taxonomy" id="2698458"/>
    <lineage>
        <taxon>Bacteria</taxon>
        <taxon>Pseudomonadati</taxon>
        <taxon>Bacteroidota</taxon>
        <taxon>Cytophagia</taxon>
        <taxon>Cytophagales</taxon>
        <taxon>Hymenobacteraceae</taxon>
        <taxon>Nibribacter</taxon>
    </lineage>
</organism>
<dbReference type="RefSeq" id="WP_160689207.1">
    <property type="nucleotide sequence ID" value="NZ_CP047897.1"/>
</dbReference>
<dbReference type="PROSITE" id="PS51257">
    <property type="entry name" value="PROKAR_LIPOPROTEIN"/>
    <property type="match status" value="1"/>
</dbReference>
<sequence length="189" mass="21501">MIRHKIIYSLLAGLSLLGFAACQDAPDFSNTPSIEYRGNLHYSFRDKNGVVWDTIQHVLRFTDGDGNIGLSDKDDPAINDYFSELYLKRNGVFTQIYARLAVRPANPIRYYGRIPLLNTTDRIEPLEGDIKYGVRLRKDTPIEYPSNGGFVESTLKTGDTIRFDFYIKDRSGNTSNKVESPEIILKLDQ</sequence>
<reference evidence="2 3" key="1">
    <citation type="submission" date="2020-01" db="EMBL/GenBank/DDBJ databases">
        <authorList>
            <person name="Kim M."/>
        </authorList>
    </citation>
    <scope>NUCLEOTIDE SEQUENCE [LARGE SCALE GENOMIC DNA]</scope>
    <source>
        <strain evidence="2 3">BT10</strain>
    </source>
</reference>
<dbReference type="KEGG" id="nib:GU926_03895"/>
<name>A0A6P1NSG4_9BACT</name>
<feature type="signal peptide" evidence="1">
    <location>
        <begin position="1"/>
        <end position="20"/>
    </location>
</feature>
<evidence type="ECO:0000313" key="2">
    <source>
        <dbReference type="EMBL" id="QHL86627.1"/>
    </source>
</evidence>
<evidence type="ECO:0000256" key="1">
    <source>
        <dbReference type="SAM" id="SignalP"/>
    </source>
</evidence>
<keyword evidence="3" id="KW-1185">Reference proteome</keyword>
<keyword evidence="1" id="KW-0732">Signal</keyword>
<dbReference type="EMBL" id="CP047897">
    <property type="protein sequence ID" value="QHL86627.1"/>
    <property type="molecule type" value="Genomic_DNA"/>
</dbReference>
<dbReference type="AlphaFoldDB" id="A0A6P1NSG4"/>
<protein>
    <submittedName>
        <fullName evidence="2">Uncharacterized protein</fullName>
    </submittedName>
</protein>
<accession>A0A6P1NSG4</accession>
<feature type="chain" id="PRO_5026789025" evidence="1">
    <location>
        <begin position="21"/>
        <end position="189"/>
    </location>
</feature>
<dbReference type="Proteomes" id="UP000464214">
    <property type="component" value="Chromosome"/>
</dbReference>
<proteinExistence type="predicted"/>
<gene>
    <name evidence="2" type="ORF">GU926_03895</name>
</gene>